<feature type="domain" description="STAS" evidence="6">
    <location>
        <begin position="458"/>
        <end position="552"/>
    </location>
</feature>
<feature type="transmembrane region" description="Helical" evidence="5">
    <location>
        <begin position="113"/>
        <end position="134"/>
    </location>
</feature>
<feature type="transmembrane region" description="Helical" evidence="5">
    <location>
        <begin position="146"/>
        <end position="168"/>
    </location>
</feature>
<name>A0A4R8FW42_9GAMM</name>
<feature type="transmembrane region" description="Helical" evidence="5">
    <location>
        <begin position="340"/>
        <end position="357"/>
    </location>
</feature>
<dbReference type="GO" id="GO:0055085">
    <property type="term" value="P:transmembrane transport"/>
    <property type="evidence" value="ECO:0007669"/>
    <property type="project" value="InterPro"/>
</dbReference>
<comment type="subcellular location">
    <subcellularLocation>
        <location evidence="1">Membrane</location>
        <topology evidence="1">Multi-pass membrane protein</topology>
    </subcellularLocation>
</comment>
<keyword evidence="2 5" id="KW-0812">Transmembrane</keyword>
<proteinExistence type="predicted"/>
<protein>
    <submittedName>
        <fullName evidence="7">SulP family sulfate permease</fullName>
    </submittedName>
</protein>
<dbReference type="GO" id="GO:0016020">
    <property type="term" value="C:membrane"/>
    <property type="evidence" value="ECO:0007669"/>
    <property type="project" value="UniProtKB-SubCell"/>
</dbReference>
<organism evidence="7 8">
    <name type="scientific">Modicisalibacter xianhensis</name>
    <dbReference type="NCBI Taxonomy" id="442341"/>
    <lineage>
        <taxon>Bacteria</taxon>
        <taxon>Pseudomonadati</taxon>
        <taxon>Pseudomonadota</taxon>
        <taxon>Gammaproteobacteria</taxon>
        <taxon>Oceanospirillales</taxon>
        <taxon>Halomonadaceae</taxon>
        <taxon>Modicisalibacter</taxon>
    </lineage>
</organism>
<dbReference type="InterPro" id="IPR011547">
    <property type="entry name" value="SLC26A/SulP_dom"/>
</dbReference>
<dbReference type="CDD" id="cd07042">
    <property type="entry name" value="STAS_SulP_like_sulfate_transporter"/>
    <property type="match status" value="1"/>
</dbReference>
<dbReference type="PROSITE" id="PS50801">
    <property type="entry name" value="STAS"/>
    <property type="match status" value="1"/>
</dbReference>
<dbReference type="RefSeq" id="WP_134017424.1">
    <property type="nucleotide sequence ID" value="NZ_SOEC01000006.1"/>
</dbReference>
<dbReference type="Pfam" id="PF01740">
    <property type="entry name" value="STAS"/>
    <property type="match status" value="1"/>
</dbReference>
<dbReference type="EMBL" id="SOEC01000006">
    <property type="protein sequence ID" value="TDX29787.1"/>
    <property type="molecule type" value="Genomic_DNA"/>
</dbReference>
<keyword evidence="3 5" id="KW-1133">Transmembrane helix</keyword>
<dbReference type="InterPro" id="IPR002645">
    <property type="entry name" value="STAS_dom"/>
</dbReference>
<evidence type="ECO:0000256" key="2">
    <source>
        <dbReference type="ARBA" id="ARBA00022692"/>
    </source>
</evidence>
<dbReference type="OrthoDB" id="9769739at2"/>
<evidence type="ECO:0000256" key="1">
    <source>
        <dbReference type="ARBA" id="ARBA00004141"/>
    </source>
</evidence>
<evidence type="ECO:0000256" key="4">
    <source>
        <dbReference type="ARBA" id="ARBA00023136"/>
    </source>
</evidence>
<evidence type="ECO:0000313" key="7">
    <source>
        <dbReference type="EMBL" id="TDX29787.1"/>
    </source>
</evidence>
<comment type="caution">
    <text evidence="7">The sequence shown here is derived from an EMBL/GenBank/DDBJ whole genome shotgun (WGS) entry which is preliminary data.</text>
</comment>
<dbReference type="Gene3D" id="3.30.750.24">
    <property type="entry name" value="STAS domain"/>
    <property type="match status" value="1"/>
</dbReference>
<dbReference type="SUPFAM" id="SSF52091">
    <property type="entry name" value="SpoIIaa-like"/>
    <property type="match status" value="1"/>
</dbReference>
<dbReference type="Pfam" id="PF00916">
    <property type="entry name" value="Sulfate_transp"/>
    <property type="match status" value="1"/>
</dbReference>
<keyword evidence="4 5" id="KW-0472">Membrane</keyword>
<evidence type="ECO:0000256" key="5">
    <source>
        <dbReference type="SAM" id="Phobius"/>
    </source>
</evidence>
<accession>A0A4R8FW42</accession>
<feature type="transmembrane region" description="Helical" evidence="5">
    <location>
        <begin position="400"/>
        <end position="427"/>
    </location>
</feature>
<feature type="transmembrane region" description="Helical" evidence="5">
    <location>
        <begin position="192"/>
        <end position="210"/>
    </location>
</feature>
<feature type="transmembrane region" description="Helical" evidence="5">
    <location>
        <begin position="217"/>
        <end position="234"/>
    </location>
</feature>
<dbReference type="InterPro" id="IPR001902">
    <property type="entry name" value="SLC26A/SulP_fam"/>
</dbReference>
<feature type="transmembrane region" description="Helical" evidence="5">
    <location>
        <begin position="64"/>
        <end position="80"/>
    </location>
</feature>
<sequence length="552" mass="58461">MTPLLANTSHLPPGKLQRWFPFLSWLPRHSLGSLRADAIAGLTGAVLVVPQGVAYALLAGLPPAYGLYTAIVPAILAALFGSSKYMVSGPTAALSIAVFATLSPLAAPGSSEYISLMLTLTFLVGAFQCLLGMARLGILVDLVSHSVVIGFTAGAALIIAASQLPYILGLGQIGQHGFLGLWPVLIERWDDIQLSAIMIAGLTLATCLAFQRWLPRWPGMLIAIVLASLVTAWIDPQQHTIARIGIVQAGLPPLTAPDISQDSLILMTPSAIALGLLGLVEAAAISRTFALRSQERVDNNQEFFGQGLSNIGGAFFSSYVSSGSFTRSGLNASAGAQSPLAALLAAAFLVPILLLAAPMLHDIPMPAMAGLLLLVAAKLIDRDGVRQVLSSSRPETAILLITFFGTLLLSLEFSIYMGVLASLAFYLHRTTHPPVVQCPLSQAPSQLETLLKEKDHHVIRIDGSLFFGSCNAVARELDDLESPDLVILASGINFIDFSGIQLLHNQAKARHIRGGKLHLAWPKPDVIACLANAGIIDNDNVASHEKSMVITI</sequence>
<gene>
    <name evidence="7" type="ORF">DFO67_10625</name>
</gene>
<dbReference type="PANTHER" id="PTHR11814">
    <property type="entry name" value="SULFATE TRANSPORTER"/>
    <property type="match status" value="1"/>
</dbReference>
<dbReference type="InterPro" id="IPR036513">
    <property type="entry name" value="STAS_dom_sf"/>
</dbReference>
<evidence type="ECO:0000259" key="6">
    <source>
        <dbReference type="PROSITE" id="PS50801"/>
    </source>
</evidence>
<reference evidence="7 8" key="1">
    <citation type="submission" date="2019-03" db="EMBL/GenBank/DDBJ databases">
        <title>Freshwater and sediment microbial communities from various areas in North America, analyzing microbe dynamics in response to fracking.</title>
        <authorList>
            <person name="Lamendella R."/>
        </authorList>
    </citation>
    <scope>NUCLEOTIDE SEQUENCE [LARGE SCALE GENOMIC DNA]</scope>
    <source>
        <strain evidence="7 8">6_TX</strain>
    </source>
</reference>
<evidence type="ECO:0000313" key="8">
    <source>
        <dbReference type="Proteomes" id="UP000294489"/>
    </source>
</evidence>
<dbReference type="Proteomes" id="UP000294489">
    <property type="component" value="Unassembled WGS sequence"/>
</dbReference>
<feature type="transmembrane region" description="Helical" evidence="5">
    <location>
        <begin position="264"/>
        <end position="286"/>
    </location>
</feature>
<dbReference type="AlphaFoldDB" id="A0A4R8FW42"/>
<feature type="transmembrane region" description="Helical" evidence="5">
    <location>
        <begin position="87"/>
        <end position="107"/>
    </location>
</feature>
<evidence type="ECO:0000256" key="3">
    <source>
        <dbReference type="ARBA" id="ARBA00022989"/>
    </source>
</evidence>